<dbReference type="AlphaFoldDB" id="A0A383AHI0"/>
<protein>
    <recommendedName>
        <fullName evidence="3">DUF5681 domain-containing protein</fullName>
    </recommendedName>
</protein>
<gene>
    <name evidence="2" type="ORF">METZ01_LOCUS460076</name>
</gene>
<accession>A0A383AHI0</accession>
<sequence length="117" mass="12828">MKPKANGDNGGRGEDGRFQKGNPGGPGNPYAGRVALLRNSIFEAVQPDDIEEIIKAQIAQAKQGDTVAAKFILERVLGRPQVIDLALVAMKARIEEMRVESDEKQQKELYTLLDLIP</sequence>
<evidence type="ECO:0000256" key="1">
    <source>
        <dbReference type="SAM" id="MobiDB-lite"/>
    </source>
</evidence>
<evidence type="ECO:0008006" key="3">
    <source>
        <dbReference type="Google" id="ProtNLM"/>
    </source>
</evidence>
<evidence type="ECO:0000313" key="2">
    <source>
        <dbReference type="EMBL" id="SVE07222.1"/>
    </source>
</evidence>
<feature type="region of interest" description="Disordered" evidence="1">
    <location>
        <begin position="1"/>
        <end position="30"/>
    </location>
</feature>
<name>A0A383AHI0_9ZZZZ</name>
<dbReference type="EMBL" id="UINC01192202">
    <property type="protein sequence ID" value="SVE07222.1"/>
    <property type="molecule type" value="Genomic_DNA"/>
</dbReference>
<reference evidence="2" key="1">
    <citation type="submission" date="2018-05" db="EMBL/GenBank/DDBJ databases">
        <authorList>
            <person name="Lanie J.A."/>
            <person name="Ng W.-L."/>
            <person name="Kazmierczak K.M."/>
            <person name="Andrzejewski T.M."/>
            <person name="Davidsen T.M."/>
            <person name="Wayne K.J."/>
            <person name="Tettelin H."/>
            <person name="Glass J.I."/>
            <person name="Rusch D."/>
            <person name="Podicherti R."/>
            <person name="Tsui H.-C.T."/>
            <person name="Winkler M.E."/>
        </authorList>
    </citation>
    <scope>NUCLEOTIDE SEQUENCE</scope>
</reference>
<organism evidence="2">
    <name type="scientific">marine metagenome</name>
    <dbReference type="NCBI Taxonomy" id="408172"/>
    <lineage>
        <taxon>unclassified sequences</taxon>
        <taxon>metagenomes</taxon>
        <taxon>ecological metagenomes</taxon>
    </lineage>
</organism>
<proteinExistence type="predicted"/>